<accession>A0A0E9WMB5</accession>
<organism evidence="2">
    <name type="scientific">Anguilla anguilla</name>
    <name type="common">European freshwater eel</name>
    <name type="synonym">Muraena anguilla</name>
    <dbReference type="NCBI Taxonomy" id="7936"/>
    <lineage>
        <taxon>Eukaryota</taxon>
        <taxon>Metazoa</taxon>
        <taxon>Chordata</taxon>
        <taxon>Craniata</taxon>
        <taxon>Vertebrata</taxon>
        <taxon>Euteleostomi</taxon>
        <taxon>Actinopterygii</taxon>
        <taxon>Neopterygii</taxon>
        <taxon>Teleostei</taxon>
        <taxon>Anguilliformes</taxon>
        <taxon>Anguillidae</taxon>
        <taxon>Anguilla</taxon>
    </lineage>
</organism>
<dbReference type="EMBL" id="GBXM01017090">
    <property type="protein sequence ID" value="JAH91487.1"/>
    <property type="molecule type" value="Transcribed_RNA"/>
</dbReference>
<dbReference type="AlphaFoldDB" id="A0A0E9WMB5"/>
<reference evidence="2" key="2">
    <citation type="journal article" date="2015" name="Fish Shellfish Immunol.">
        <title>Early steps in the European eel (Anguilla anguilla)-Vibrio vulnificus interaction in the gills: Role of the RtxA13 toxin.</title>
        <authorList>
            <person name="Callol A."/>
            <person name="Pajuelo D."/>
            <person name="Ebbesson L."/>
            <person name="Teles M."/>
            <person name="MacKenzie S."/>
            <person name="Amaro C."/>
        </authorList>
    </citation>
    <scope>NUCLEOTIDE SEQUENCE</scope>
</reference>
<feature type="region of interest" description="Disordered" evidence="1">
    <location>
        <begin position="1"/>
        <end position="26"/>
    </location>
</feature>
<name>A0A0E9WMB5_ANGAN</name>
<proteinExistence type="predicted"/>
<sequence>MTGTHDAPLPQPTLNHDDSRPVRKPRKPVLRFYGNQNCSPFSACLCEALDAASRGVNTRLYKSAQVRSFFFR</sequence>
<evidence type="ECO:0000313" key="2">
    <source>
        <dbReference type="EMBL" id="JAH91487.1"/>
    </source>
</evidence>
<evidence type="ECO:0000256" key="1">
    <source>
        <dbReference type="SAM" id="MobiDB-lite"/>
    </source>
</evidence>
<protein>
    <submittedName>
        <fullName evidence="2">Uncharacterized protein</fullName>
    </submittedName>
</protein>
<reference evidence="2" key="1">
    <citation type="submission" date="2014-11" db="EMBL/GenBank/DDBJ databases">
        <authorList>
            <person name="Amaro Gonzalez C."/>
        </authorList>
    </citation>
    <scope>NUCLEOTIDE SEQUENCE</scope>
</reference>